<name>A0ABP7FDV4_9MICO</name>
<evidence type="ECO:0000256" key="8">
    <source>
        <dbReference type="ARBA" id="ARBA00023157"/>
    </source>
</evidence>
<evidence type="ECO:0000313" key="13">
    <source>
        <dbReference type="Proteomes" id="UP001501004"/>
    </source>
</evidence>
<feature type="transmembrane region" description="Helical" evidence="10">
    <location>
        <begin position="29"/>
        <end position="51"/>
    </location>
</feature>
<accession>A0ABP7FDV4</accession>
<keyword evidence="13" id="KW-1185">Reference proteome</keyword>
<proteinExistence type="inferred from homology"/>
<dbReference type="EMBL" id="BAABAE010000003">
    <property type="protein sequence ID" value="GAA3737013.1"/>
    <property type="molecule type" value="Genomic_DNA"/>
</dbReference>
<keyword evidence="7 10" id="KW-0472">Membrane</keyword>
<protein>
    <recommendedName>
        <fullName evidence="11">Vitamin K epoxide reductase domain-containing protein</fullName>
    </recommendedName>
</protein>
<comment type="subcellular location">
    <subcellularLocation>
        <location evidence="1">Membrane</location>
        <topology evidence="1">Multi-pass membrane protein</topology>
    </subcellularLocation>
</comment>
<evidence type="ECO:0000313" key="12">
    <source>
        <dbReference type="EMBL" id="GAA3737013.1"/>
    </source>
</evidence>
<dbReference type="InterPro" id="IPR012932">
    <property type="entry name" value="VKOR"/>
</dbReference>
<gene>
    <name evidence="12" type="ORF">GCM10022239_11010</name>
</gene>
<feature type="transmembrane region" description="Helical" evidence="10">
    <location>
        <begin position="143"/>
        <end position="170"/>
    </location>
</feature>
<dbReference type="CDD" id="cd12922">
    <property type="entry name" value="VKOR_5"/>
    <property type="match status" value="1"/>
</dbReference>
<feature type="transmembrane region" description="Helical" evidence="10">
    <location>
        <begin position="92"/>
        <end position="110"/>
    </location>
</feature>
<dbReference type="Pfam" id="PF07884">
    <property type="entry name" value="VKOR"/>
    <property type="match status" value="1"/>
</dbReference>
<keyword evidence="6" id="KW-0560">Oxidoreductase</keyword>
<reference evidence="13" key="1">
    <citation type="journal article" date="2019" name="Int. J. Syst. Evol. Microbiol.">
        <title>The Global Catalogue of Microorganisms (GCM) 10K type strain sequencing project: providing services to taxonomists for standard genome sequencing and annotation.</title>
        <authorList>
            <consortium name="The Broad Institute Genomics Platform"/>
            <consortium name="The Broad Institute Genome Sequencing Center for Infectious Disease"/>
            <person name="Wu L."/>
            <person name="Ma J."/>
        </authorList>
    </citation>
    <scope>NUCLEOTIDE SEQUENCE [LARGE SCALE GENOMIC DNA]</scope>
    <source>
        <strain evidence="13">JCM 16949</strain>
    </source>
</reference>
<dbReference type="Gene3D" id="1.20.1440.130">
    <property type="entry name" value="VKOR domain"/>
    <property type="match status" value="1"/>
</dbReference>
<dbReference type="InterPro" id="IPR038354">
    <property type="entry name" value="VKOR_sf"/>
</dbReference>
<evidence type="ECO:0000256" key="9">
    <source>
        <dbReference type="ARBA" id="ARBA00023284"/>
    </source>
</evidence>
<keyword evidence="5 10" id="KW-1133">Transmembrane helix</keyword>
<evidence type="ECO:0000259" key="11">
    <source>
        <dbReference type="SMART" id="SM00756"/>
    </source>
</evidence>
<organism evidence="12 13">
    <name type="scientific">Leifsonella bigeumensis</name>
    <dbReference type="NCBI Taxonomy" id="433643"/>
    <lineage>
        <taxon>Bacteria</taxon>
        <taxon>Bacillati</taxon>
        <taxon>Actinomycetota</taxon>
        <taxon>Actinomycetes</taxon>
        <taxon>Micrococcales</taxon>
        <taxon>Microbacteriaceae</taxon>
        <taxon>Leifsonella</taxon>
    </lineage>
</organism>
<keyword evidence="3 10" id="KW-0812">Transmembrane</keyword>
<evidence type="ECO:0000256" key="6">
    <source>
        <dbReference type="ARBA" id="ARBA00023002"/>
    </source>
</evidence>
<comment type="similarity">
    <text evidence="2">Belongs to the VKOR family.</text>
</comment>
<evidence type="ECO:0000256" key="5">
    <source>
        <dbReference type="ARBA" id="ARBA00022989"/>
    </source>
</evidence>
<feature type="transmembrane region" description="Helical" evidence="10">
    <location>
        <begin position="182"/>
        <end position="207"/>
    </location>
</feature>
<keyword evidence="4" id="KW-0874">Quinone</keyword>
<sequence length="216" mass="23168">MSRSTVVTAGAVMRHTGRVALTESARRPVGLPITFLVTGIIGLIASLALTLDKIALLENPNAQLACNFSVLVGCSDNLNSAQGSVFGFPNPILGIVFWSAVITAGVGMLAGARFAGWFWVLFGIGTAAALALVVWFISQSVFVLRVLCPWCMVTWAVTIPVFFVVVLHTLRSEWVPAPIRKVASAGFFWIPIATLLCYVIVAVLAQVQLDVLSEFF</sequence>
<evidence type="ECO:0000256" key="2">
    <source>
        <dbReference type="ARBA" id="ARBA00006214"/>
    </source>
</evidence>
<feature type="transmembrane region" description="Helical" evidence="10">
    <location>
        <begin position="117"/>
        <end position="137"/>
    </location>
</feature>
<evidence type="ECO:0000256" key="3">
    <source>
        <dbReference type="ARBA" id="ARBA00022692"/>
    </source>
</evidence>
<keyword evidence="8" id="KW-1015">Disulfide bond</keyword>
<feature type="domain" description="Vitamin K epoxide reductase" evidence="11">
    <location>
        <begin position="28"/>
        <end position="169"/>
    </location>
</feature>
<comment type="caution">
    <text evidence="12">The sequence shown here is derived from an EMBL/GenBank/DDBJ whole genome shotgun (WGS) entry which is preliminary data.</text>
</comment>
<evidence type="ECO:0000256" key="7">
    <source>
        <dbReference type="ARBA" id="ARBA00023136"/>
    </source>
</evidence>
<evidence type="ECO:0000256" key="4">
    <source>
        <dbReference type="ARBA" id="ARBA00022719"/>
    </source>
</evidence>
<evidence type="ECO:0000256" key="10">
    <source>
        <dbReference type="SAM" id="Phobius"/>
    </source>
</evidence>
<dbReference type="SMART" id="SM00756">
    <property type="entry name" value="VKc"/>
    <property type="match status" value="1"/>
</dbReference>
<dbReference type="Proteomes" id="UP001501004">
    <property type="component" value="Unassembled WGS sequence"/>
</dbReference>
<evidence type="ECO:0000256" key="1">
    <source>
        <dbReference type="ARBA" id="ARBA00004141"/>
    </source>
</evidence>
<dbReference type="InterPro" id="IPR041714">
    <property type="entry name" value="VKOR_Actinobacteria"/>
</dbReference>
<keyword evidence="9" id="KW-0676">Redox-active center</keyword>